<proteinExistence type="inferred from homology"/>
<dbReference type="GO" id="GO:0004113">
    <property type="term" value="F:2',3'-cyclic-nucleotide 3'-phosphodiesterase activity"/>
    <property type="evidence" value="ECO:0007669"/>
    <property type="project" value="InterPro"/>
</dbReference>
<dbReference type="OrthoDB" id="9789350at2"/>
<comment type="similarity">
    <text evidence="2">Belongs to the 2H phosphoesterase superfamily. ThpR family.</text>
</comment>
<feature type="domain" description="A-kinase anchor protein 7-like phosphoesterase" evidence="3">
    <location>
        <begin position="16"/>
        <end position="149"/>
    </location>
</feature>
<protein>
    <recommendedName>
        <fullName evidence="2">RNA 2',3'-cyclic phosphodiesterase</fullName>
        <shortName evidence="2">RNA 2',3'-CPDase</shortName>
        <ecNumber evidence="2">3.1.4.58</ecNumber>
    </recommendedName>
</protein>
<sequence>MRCFFALFFDEDVTKAIKDNQKICKSNGITGKYVAPTNIHLTLKFLGDVESINITTLFEVSDYIKEIQTLNLQLSDLGVFPNLKNPKVLWQGISGPDKDQLIKLHTFIDEFSKKRLGIEREKRKFFPHITLMRRPSFEKRLTINDIKKFHINKPEVKINFCSLIQSELTKKGPIYSELKRFYFL</sequence>
<evidence type="ECO:0000256" key="2">
    <source>
        <dbReference type="HAMAP-Rule" id="MF_01940"/>
    </source>
</evidence>
<dbReference type="PANTHER" id="PTHR35561">
    <property type="entry name" value="RNA 2',3'-CYCLIC PHOSPHODIESTERASE"/>
    <property type="match status" value="1"/>
</dbReference>
<dbReference type="NCBIfam" id="TIGR02258">
    <property type="entry name" value="2_5_ligase"/>
    <property type="match status" value="1"/>
</dbReference>
<evidence type="ECO:0000256" key="1">
    <source>
        <dbReference type="ARBA" id="ARBA00022801"/>
    </source>
</evidence>
<comment type="caution">
    <text evidence="4">The sequence shown here is derived from an EMBL/GenBank/DDBJ whole genome shotgun (WGS) entry which is preliminary data.</text>
</comment>
<dbReference type="GO" id="GO:0008664">
    <property type="term" value="F:RNA 2',3'-cyclic 3'-phosphodiesterase activity"/>
    <property type="evidence" value="ECO:0007669"/>
    <property type="project" value="UniProtKB-EC"/>
</dbReference>
<organism evidence="4 5">
    <name type="scientific">Natranaerobius trueperi</name>
    <dbReference type="NCBI Taxonomy" id="759412"/>
    <lineage>
        <taxon>Bacteria</taxon>
        <taxon>Bacillati</taxon>
        <taxon>Bacillota</taxon>
        <taxon>Clostridia</taxon>
        <taxon>Natranaerobiales</taxon>
        <taxon>Natranaerobiaceae</taxon>
        <taxon>Natranaerobius</taxon>
    </lineage>
</organism>
<dbReference type="EMBL" id="NIQC01000012">
    <property type="protein sequence ID" value="OWZ83753.1"/>
    <property type="molecule type" value="Genomic_DNA"/>
</dbReference>
<feature type="active site" description="Proton acceptor" evidence="2">
    <location>
        <position position="128"/>
    </location>
</feature>
<feature type="short sequence motif" description="HXTX 1" evidence="2">
    <location>
        <begin position="40"/>
        <end position="43"/>
    </location>
</feature>
<keyword evidence="1 2" id="KW-0378">Hydrolase</keyword>
<evidence type="ECO:0000313" key="5">
    <source>
        <dbReference type="Proteomes" id="UP000214588"/>
    </source>
</evidence>
<dbReference type="InterPro" id="IPR004175">
    <property type="entry name" value="RNA_CPDase"/>
</dbReference>
<comment type="catalytic activity">
    <reaction evidence="2">
        <text>a 3'-end 2',3'-cyclophospho-ribonucleotide-RNA + H2O = a 3'-end 2'-phospho-ribonucleotide-RNA + H(+)</text>
        <dbReference type="Rhea" id="RHEA:11828"/>
        <dbReference type="Rhea" id="RHEA-COMP:10464"/>
        <dbReference type="Rhea" id="RHEA-COMP:17353"/>
        <dbReference type="ChEBI" id="CHEBI:15377"/>
        <dbReference type="ChEBI" id="CHEBI:15378"/>
        <dbReference type="ChEBI" id="CHEBI:83064"/>
        <dbReference type="ChEBI" id="CHEBI:173113"/>
        <dbReference type="EC" id="3.1.4.58"/>
    </reaction>
</comment>
<dbReference type="Gene3D" id="3.90.1140.10">
    <property type="entry name" value="Cyclic phosphodiesterase"/>
    <property type="match status" value="1"/>
</dbReference>
<comment type="function">
    <text evidence="2">Hydrolyzes RNA 2',3'-cyclic phosphodiester to an RNA 2'-phosphomonoester.</text>
</comment>
<evidence type="ECO:0000313" key="4">
    <source>
        <dbReference type="EMBL" id="OWZ83753.1"/>
    </source>
</evidence>
<dbReference type="InterPro" id="IPR009097">
    <property type="entry name" value="Cyclic_Pdiesterase"/>
</dbReference>
<reference evidence="4 5" key="1">
    <citation type="submission" date="2017-06" db="EMBL/GenBank/DDBJ databases">
        <title>Draft Genome Sequence of Natranaerobius trueperi halophilic, alkalithermophilic bacteria from soda lakes.</title>
        <authorList>
            <person name="Zhao B."/>
        </authorList>
    </citation>
    <scope>NUCLEOTIDE SEQUENCE [LARGE SCALE GENOMIC DNA]</scope>
    <source>
        <strain evidence="4 5">DSM 18760</strain>
    </source>
</reference>
<dbReference type="RefSeq" id="WP_089023503.1">
    <property type="nucleotide sequence ID" value="NZ_NIQC01000012.1"/>
</dbReference>
<evidence type="ECO:0000259" key="3">
    <source>
        <dbReference type="Pfam" id="PF10469"/>
    </source>
</evidence>
<name>A0A226BXJ7_9FIRM</name>
<dbReference type="Pfam" id="PF10469">
    <property type="entry name" value="AKAP7_NLS"/>
    <property type="match status" value="1"/>
</dbReference>
<feature type="short sequence motif" description="HXTX 2" evidence="2">
    <location>
        <begin position="128"/>
        <end position="131"/>
    </location>
</feature>
<keyword evidence="5" id="KW-1185">Reference proteome</keyword>
<dbReference type="SUPFAM" id="SSF55144">
    <property type="entry name" value="LigT-like"/>
    <property type="match status" value="1"/>
</dbReference>
<dbReference type="HAMAP" id="MF_01940">
    <property type="entry name" value="RNA_CPDase"/>
    <property type="match status" value="1"/>
</dbReference>
<accession>A0A226BXJ7</accession>
<dbReference type="AlphaFoldDB" id="A0A226BXJ7"/>
<gene>
    <name evidence="4" type="ORF">CDO51_06575</name>
</gene>
<dbReference type="PANTHER" id="PTHR35561:SF1">
    <property type="entry name" value="RNA 2',3'-CYCLIC PHOSPHODIESTERASE"/>
    <property type="match status" value="1"/>
</dbReference>
<dbReference type="InterPro" id="IPR019510">
    <property type="entry name" value="AKAP7-like_phosphoesterase"/>
</dbReference>
<dbReference type="EC" id="3.1.4.58" evidence="2"/>
<dbReference type="Proteomes" id="UP000214588">
    <property type="component" value="Unassembled WGS sequence"/>
</dbReference>
<feature type="active site" description="Proton donor" evidence="2">
    <location>
        <position position="40"/>
    </location>
</feature>